<gene>
    <name evidence="2" type="ORF">VITISV_041446</name>
</gene>
<dbReference type="ExpressionAtlas" id="A5ANH5">
    <property type="expression patterns" value="baseline and differential"/>
</dbReference>
<sequence>MADEFCTRLSQNHEDLCLLSPSESGVKFEKKNRGGGLEAGTSGERCIQLRIARVKVPVRLNYAACCNLLCSGFIPIDSEVAMGKMAEFEDTEGIWIGLHRRELFTLTALDQHMLLPLLAAGAGITLVDSVVMPGPSTLLCPAVHELKHVLVIDFDVHHGDGTNDDSIMAQIYSSFPLIKMEATLVLVKLTSERGNDGDGDLCHDKGFEGHNSCFECLEQQQQMLGTQSGNPSMQTTQHPVHILQQSKVLVQQQTQQGVSNLLATQGQQSQQQPSPTKQEPELLFLVNFYCHLRSNEAFKLFSSNSIGVGPVASRPVGSRKNSDTLVLSANQETGSTSLECHATSVDEDEDGGVSDGEVSSIDKDEEDDSNFLKTPLPYGLFSEDSVSNKRMEFPATTHAPNTEIISALSFSCSELKFCAKAKLKTRISSPTDCAEGNAQKVTARFDSSSAETVTEVVEEKSDIFLGKRISQSGSKDIVPDVVDTSDHKFTVGIETQLAEEIPGTGQHLTSWESTLTKAIFGKFATSAATYPESRC</sequence>
<dbReference type="AlphaFoldDB" id="A5ANH5"/>
<accession>A5ANH5</accession>
<dbReference type="SUPFAM" id="SSF52768">
    <property type="entry name" value="Arginase/deacetylase"/>
    <property type="match status" value="1"/>
</dbReference>
<reference evidence="2" key="1">
    <citation type="journal article" date="2007" name="PLoS ONE">
        <title>The first genome sequence of an elite grapevine cultivar (Pinot noir Vitis vinifera L.): coping with a highly heterozygous genome.</title>
        <authorList>
            <person name="Velasco R."/>
            <person name="Zharkikh A."/>
            <person name="Troggio M."/>
            <person name="Cartwright D.A."/>
            <person name="Cestaro A."/>
            <person name="Pruss D."/>
            <person name="Pindo M."/>
            <person name="FitzGerald L.M."/>
            <person name="Vezzulli S."/>
            <person name="Reid J."/>
            <person name="Malacarne G."/>
            <person name="Iliev D."/>
            <person name="Coppola G."/>
            <person name="Wardell B."/>
            <person name="Micheletti D."/>
            <person name="Macalma T."/>
            <person name="Facci M."/>
            <person name="Mitchell J.T."/>
            <person name="Perazzolli M."/>
            <person name="Eldredge G."/>
            <person name="Gatto P."/>
            <person name="Oyzerski R."/>
            <person name="Moretto M."/>
            <person name="Gutin N."/>
            <person name="Stefanini M."/>
            <person name="Chen Y."/>
            <person name="Segala C."/>
            <person name="Davenport C."/>
            <person name="Dematte L."/>
            <person name="Mraz A."/>
            <person name="Battilana J."/>
            <person name="Stormo K."/>
            <person name="Costa F."/>
            <person name="Tao Q."/>
            <person name="Si-Ammour A."/>
            <person name="Harkins T."/>
            <person name="Lackey A."/>
            <person name="Perbost C."/>
            <person name="Taillon B."/>
            <person name="Stella A."/>
            <person name="Solovyev V."/>
            <person name="Fawcett J.A."/>
            <person name="Sterck L."/>
            <person name="Vandepoele K."/>
            <person name="Grando S.M."/>
            <person name="Toppo S."/>
            <person name="Moser C."/>
            <person name="Lanchbury J."/>
            <person name="Bogden R."/>
            <person name="Skolnick M."/>
            <person name="Sgaramella V."/>
            <person name="Bhatnagar S.K."/>
            <person name="Fontana P."/>
            <person name="Gutin A."/>
            <person name="Van de Peer Y."/>
            <person name="Salamini F."/>
            <person name="Viola R."/>
        </authorList>
    </citation>
    <scope>NUCLEOTIDE SEQUENCE</scope>
</reference>
<evidence type="ECO:0008006" key="3">
    <source>
        <dbReference type="Google" id="ProtNLM"/>
    </source>
</evidence>
<evidence type="ECO:0000256" key="1">
    <source>
        <dbReference type="SAM" id="MobiDB-lite"/>
    </source>
</evidence>
<dbReference type="InterPro" id="IPR023696">
    <property type="entry name" value="Ureohydrolase_dom_sf"/>
</dbReference>
<name>A5ANH5_VITVI</name>
<dbReference type="EMBL" id="AM430799">
    <property type="protein sequence ID" value="CAN73601.1"/>
    <property type="molecule type" value="Genomic_DNA"/>
</dbReference>
<proteinExistence type="predicted"/>
<protein>
    <recommendedName>
        <fullName evidence="3">Histone deacetylase</fullName>
    </recommendedName>
</protein>
<organism evidence="2">
    <name type="scientific">Vitis vinifera</name>
    <name type="common">Grape</name>
    <dbReference type="NCBI Taxonomy" id="29760"/>
    <lineage>
        <taxon>Eukaryota</taxon>
        <taxon>Viridiplantae</taxon>
        <taxon>Streptophyta</taxon>
        <taxon>Embryophyta</taxon>
        <taxon>Tracheophyta</taxon>
        <taxon>Spermatophyta</taxon>
        <taxon>Magnoliopsida</taxon>
        <taxon>eudicotyledons</taxon>
        <taxon>Gunneridae</taxon>
        <taxon>Pentapetalae</taxon>
        <taxon>rosids</taxon>
        <taxon>Vitales</taxon>
        <taxon>Vitaceae</taxon>
        <taxon>Viteae</taxon>
        <taxon>Vitis</taxon>
    </lineage>
</organism>
<feature type="region of interest" description="Disordered" evidence="1">
    <location>
        <begin position="330"/>
        <end position="372"/>
    </location>
</feature>
<evidence type="ECO:0000313" key="2">
    <source>
        <dbReference type="EMBL" id="CAN73601.1"/>
    </source>
</evidence>